<name>A0A9W6P3G7_9ACTN</name>
<dbReference type="EMBL" id="BSQG01000001">
    <property type="protein sequence ID" value="GLU46585.1"/>
    <property type="molecule type" value="Genomic_DNA"/>
</dbReference>
<evidence type="ECO:0000313" key="2">
    <source>
        <dbReference type="EMBL" id="GLU46585.1"/>
    </source>
</evidence>
<evidence type="ECO:0000313" key="3">
    <source>
        <dbReference type="Proteomes" id="UP001165092"/>
    </source>
</evidence>
<evidence type="ECO:0000256" key="1">
    <source>
        <dbReference type="SAM" id="MobiDB-lite"/>
    </source>
</evidence>
<gene>
    <name evidence="2" type="ORF">Nans01_09360</name>
</gene>
<comment type="caution">
    <text evidence="2">The sequence shown here is derived from an EMBL/GenBank/DDBJ whole genome shotgun (WGS) entry which is preliminary data.</text>
</comment>
<accession>A0A9W6P3G7</accession>
<protein>
    <submittedName>
        <fullName evidence="2">Uncharacterized protein</fullName>
    </submittedName>
</protein>
<proteinExistence type="predicted"/>
<reference evidence="2" key="1">
    <citation type="submission" date="2023-02" db="EMBL/GenBank/DDBJ databases">
        <title>Nocardiopsis ansamitocini NBRC 112285.</title>
        <authorList>
            <person name="Ichikawa N."/>
            <person name="Sato H."/>
            <person name="Tonouchi N."/>
        </authorList>
    </citation>
    <scope>NUCLEOTIDE SEQUENCE</scope>
    <source>
        <strain evidence="2">NBRC 112285</strain>
    </source>
</reference>
<feature type="region of interest" description="Disordered" evidence="1">
    <location>
        <begin position="1"/>
        <end position="78"/>
    </location>
</feature>
<organism evidence="2 3">
    <name type="scientific">Nocardiopsis ansamitocini</name>
    <dbReference type="NCBI Taxonomy" id="1670832"/>
    <lineage>
        <taxon>Bacteria</taxon>
        <taxon>Bacillati</taxon>
        <taxon>Actinomycetota</taxon>
        <taxon>Actinomycetes</taxon>
        <taxon>Streptosporangiales</taxon>
        <taxon>Nocardiopsidaceae</taxon>
        <taxon>Nocardiopsis</taxon>
    </lineage>
</organism>
<dbReference type="AlphaFoldDB" id="A0A9W6P3G7"/>
<feature type="compositionally biased region" description="Polar residues" evidence="1">
    <location>
        <begin position="24"/>
        <end position="37"/>
    </location>
</feature>
<keyword evidence="3" id="KW-1185">Reference proteome</keyword>
<sequence>MQQTPVQAGAQRTVAGLRRERAEGSSSPHRIAASQTGVHRKVSGTQPPVHDRHHGNSRYHSGEPDQPFARGQYPCPRSRREVDTAMAGEPALFRRFEAAKDGDLAWERRMPGALVGQDGRGRRE</sequence>
<dbReference type="Proteomes" id="UP001165092">
    <property type="component" value="Unassembled WGS sequence"/>
</dbReference>